<dbReference type="KEGG" id="lem:LEN_0606"/>
<dbReference type="AlphaFoldDB" id="A0AAU9AGP3"/>
<reference evidence="1 2" key="1">
    <citation type="journal article" date="2017" name="DNA Res.">
        <title>Complete genome sequence and expression profile of the commercial lytic enzyme producer Lysobacter enzymogenes M497-1.</title>
        <authorList>
            <person name="Takami H."/>
            <person name="Toyoda A."/>
            <person name="Uchiyama I."/>
            <person name="Itoh T."/>
            <person name="Takaki Y."/>
            <person name="Arai W."/>
            <person name="Nishi S."/>
            <person name="Kawai M."/>
            <person name="Shinya K."/>
            <person name="Ikeda H."/>
        </authorList>
    </citation>
    <scope>NUCLEOTIDE SEQUENCE [LARGE SCALE GENOMIC DNA]</scope>
    <source>
        <strain evidence="1 2">M497-1</strain>
    </source>
</reference>
<sequence length="408" mass="43973">MSAVHSTPLRSLYVHPWDVASRGAREFAAQASALGMTGATLALSSHGGQFVSPQHRGSRVVFPEDGAVCFEPDPRGYGEIAPLAHSDPALRHVVDDLAGDARLQLRARIVLLHNRPLGTQHPLHVARNAWGDAYVHNLCPSSPAAFEYALALCADIARLPLRGLVLETPNWLPYAHGHRHEFMQARGNLWLETLLGLCFCSHCRRLAGDTDLDADALAARVRARTDAYLAAPVDAAPDQAAAWLIADLLEMPQLAAYLQLRQKRVAEVVAAIRARVPRDREVWTIPTAQRPTANAWLEGSHVAALARACDGVEVPFYEADAARVAADAFDTVQRVGDPARVRAILRPGPPDLGDGAELGAALAALQAAGIGGVSFYHYGLLRPDRLQALAAQLRAETAPPAPRQTRYA</sequence>
<gene>
    <name evidence="1" type="ORF">LEN_0606</name>
</gene>
<evidence type="ECO:0000313" key="1">
    <source>
        <dbReference type="EMBL" id="BAV96093.1"/>
    </source>
</evidence>
<evidence type="ECO:0000313" key="2">
    <source>
        <dbReference type="Proteomes" id="UP000218824"/>
    </source>
</evidence>
<dbReference type="RefSeq" id="WP_096376590.1">
    <property type="nucleotide sequence ID" value="NZ_AP014940.1"/>
</dbReference>
<organism evidence="1 2">
    <name type="scientific">Lysobacter enzymogenes</name>
    <dbReference type="NCBI Taxonomy" id="69"/>
    <lineage>
        <taxon>Bacteria</taxon>
        <taxon>Pseudomonadati</taxon>
        <taxon>Pseudomonadota</taxon>
        <taxon>Gammaproteobacteria</taxon>
        <taxon>Lysobacterales</taxon>
        <taxon>Lysobacteraceae</taxon>
        <taxon>Lysobacter</taxon>
    </lineage>
</organism>
<accession>A0AAU9AGP3</accession>
<evidence type="ECO:0008006" key="3">
    <source>
        <dbReference type="Google" id="ProtNLM"/>
    </source>
</evidence>
<dbReference type="EMBL" id="AP014940">
    <property type="protein sequence ID" value="BAV96093.1"/>
    <property type="molecule type" value="Genomic_DNA"/>
</dbReference>
<dbReference type="GeneID" id="83062510"/>
<dbReference type="Proteomes" id="UP000218824">
    <property type="component" value="Chromosome"/>
</dbReference>
<protein>
    <recommendedName>
        <fullName evidence="3">Alanine-rich protein</fullName>
    </recommendedName>
</protein>
<proteinExistence type="predicted"/>
<name>A0AAU9AGP3_LYSEN</name>